<dbReference type="Proteomes" id="UP000233425">
    <property type="component" value="Unassembled WGS sequence"/>
</dbReference>
<feature type="chain" id="PRO_5014696560" description="N-acetylmuramoyl-L-alanine amidase" evidence="4">
    <location>
        <begin position="37"/>
        <end position="409"/>
    </location>
</feature>
<keyword evidence="9" id="KW-1185">Reference proteome</keyword>
<sequence>MQNVLKRIFNKKVSAAVLTAVMLFVSVFSMSMIASAASFSPRLSAPSSSNKYYYSNLNVFYRYGYGMPNCTAYAYGRAYEILGSEPKLSWNNAEQWYGYNKANGYYKYGQTPKVGAIACWSYSYGGGHVAVVEKVENGVITLSNSAYSGANFYISTASISDPKVGGNKGWNFQGYIYLGNFSSSTSTTQATTKKVTYTTGTYKTDVDDYLNMRSGAGTSYKSVASVPSNVTLNVTKVSASGGHTWGYTSYNGKTGWVALDFCTFVSSSTVQPTTAKPTVQPTTAKATVQPTTAKPTVQPTTAKATQPATTVPAATVQPTTAKATQPAATVPTAPVQPTTAPASNGEESFAIGDVNLDGSVDILDATEISKFAISTAALSDVQMKLADFNRDGVVNVLDATEIQKTLIIS</sequence>
<evidence type="ECO:0000256" key="2">
    <source>
        <dbReference type="ARBA" id="ARBA00011901"/>
    </source>
</evidence>
<dbReference type="InterPro" id="IPR016134">
    <property type="entry name" value="Dockerin_dom"/>
</dbReference>
<dbReference type="Pfam" id="PF05257">
    <property type="entry name" value="CHAP"/>
    <property type="match status" value="1"/>
</dbReference>
<dbReference type="InterPro" id="IPR038765">
    <property type="entry name" value="Papain-like_cys_pep_sf"/>
</dbReference>
<feature type="signal peptide" evidence="4">
    <location>
        <begin position="1"/>
        <end position="36"/>
    </location>
</feature>
<dbReference type="SUPFAM" id="SSF54001">
    <property type="entry name" value="Cysteine proteinases"/>
    <property type="match status" value="1"/>
</dbReference>
<dbReference type="AlphaFoldDB" id="A0A2N0UWG2"/>
<dbReference type="CDD" id="cd14256">
    <property type="entry name" value="Dockerin_I"/>
    <property type="match status" value="1"/>
</dbReference>
<organism evidence="8 9">
    <name type="scientific">Ruminococcus bromii</name>
    <dbReference type="NCBI Taxonomy" id="40518"/>
    <lineage>
        <taxon>Bacteria</taxon>
        <taxon>Bacillati</taxon>
        <taxon>Bacillota</taxon>
        <taxon>Clostridia</taxon>
        <taxon>Eubacteriales</taxon>
        <taxon>Oscillospiraceae</taxon>
        <taxon>Ruminococcus</taxon>
    </lineage>
</organism>
<feature type="domain" description="Peptidase C51" evidence="5">
    <location>
        <begin position="45"/>
        <end position="177"/>
    </location>
</feature>
<dbReference type="EC" id="3.5.1.28" evidence="2"/>
<feature type="domain" description="Dockerin" evidence="6">
    <location>
        <begin position="347"/>
        <end position="409"/>
    </location>
</feature>
<reference evidence="8" key="1">
    <citation type="journal article" date="2018" name="Environ. Microbiol.">
        <title>Sporulation capability and amylosome conservation among diverse human colonic and rumen isolates of the keystone starch-degrader Ruminococcus bromii.</title>
        <authorList>
            <person name="Mukhopadhya I."/>
            <person name="Morais S."/>
            <person name="Laverde-Gomez J."/>
            <person name="Sheridan P.O."/>
            <person name="Walker A.W."/>
            <person name="Kelly W."/>
            <person name="Klieve A.V."/>
            <person name="Ouwerkerk D."/>
            <person name="Duncan S.H."/>
            <person name="Louis P."/>
            <person name="Koropatkin N."/>
            <person name="Cockburn D."/>
            <person name="Kibler R."/>
            <person name="Cooper P.J."/>
            <person name="Sandoval C."/>
            <person name="Crost E."/>
            <person name="Juge N."/>
            <person name="Bayer E.A."/>
            <person name="Flint H.J."/>
        </authorList>
    </citation>
    <scope>NUCLEOTIDE SEQUENCE [LARGE SCALE GENOMIC DNA]</scope>
    <source>
        <strain evidence="8">ATCC 27255</strain>
    </source>
</reference>
<keyword evidence="4" id="KW-0732">Signal</keyword>
<evidence type="ECO:0000259" key="5">
    <source>
        <dbReference type="PROSITE" id="PS50911"/>
    </source>
</evidence>
<dbReference type="RefSeq" id="WP_101028895.1">
    <property type="nucleotide sequence ID" value="NZ_CABMMZ010000040.1"/>
</dbReference>
<dbReference type="GO" id="GO:0008745">
    <property type="term" value="F:N-acetylmuramoyl-L-alanine amidase activity"/>
    <property type="evidence" value="ECO:0007669"/>
    <property type="project" value="UniProtKB-EC"/>
</dbReference>
<name>A0A2N0UWG2_9FIRM</name>
<dbReference type="GO" id="GO:0004553">
    <property type="term" value="F:hydrolase activity, hydrolyzing O-glycosyl compounds"/>
    <property type="evidence" value="ECO:0007669"/>
    <property type="project" value="InterPro"/>
</dbReference>
<dbReference type="PROSITE" id="PS51766">
    <property type="entry name" value="DOCKERIN"/>
    <property type="match status" value="1"/>
</dbReference>
<dbReference type="Pfam" id="PF00404">
    <property type="entry name" value="Dockerin_1"/>
    <property type="match status" value="1"/>
</dbReference>
<evidence type="ECO:0000313" key="9">
    <source>
        <dbReference type="Proteomes" id="UP000233425"/>
    </source>
</evidence>
<feature type="region of interest" description="Disordered" evidence="3">
    <location>
        <begin position="272"/>
        <end position="344"/>
    </location>
</feature>
<evidence type="ECO:0000256" key="4">
    <source>
        <dbReference type="SAM" id="SignalP"/>
    </source>
</evidence>
<dbReference type="SUPFAM" id="SSF63446">
    <property type="entry name" value="Type I dockerin domain"/>
    <property type="match status" value="1"/>
</dbReference>
<feature type="compositionally biased region" description="Low complexity" evidence="3">
    <location>
        <begin position="280"/>
        <end position="342"/>
    </location>
</feature>
<evidence type="ECO:0000256" key="3">
    <source>
        <dbReference type="SAM" id="MobiDB-lite"/>
    </source>
</evidence>
<dbReference type="Gene3D" id="3.90.1720.10">
    <property type="entry name" value="endopeptidase domain like (from Nostoc punctiforme)"/>
    <property type="match status" value="1"/>
</dbReference>
<evidence type="ECO:0000313" key="8">
    <source>
        <dbReference type="EMBL" id="PKD31316.1"/>
    </source>
</evidence>
<dbReference type="GO" id="GO:0000272">
    <property type="term" value="P:polysaccharide catabolic process"/>
    <property type="evidence" value="ECO:0007669"/>
    <property type="project" value="InterPro"/>
</dbReference>
<evidence type="ECO:0000259" key="6">
    <source>
        <dbReference type="PROSITE" id="PS51766"/>
    </source>
</evidence>
<accession>A0A2N0UWG2</accession>
<proteinExistence type="predicted"/>
<dbReference type="InterPro" id="IPR007921">
    <property type="entry name" value="CHAP_dom"/>
</dbReference>
<dbReference type="InterPro" id="IPR003646">
    <property type="entry name" value="SH3-like_bac-type"/>
</dbReference>
<protein>
    <recommendedName>
        <fullName evidence="2">N-acetylmuramoyl-L-alanine amidase</fullName>
        <ecNumber evidence="2">3.5.1.28</ecNumber>
    </recommendedName>
</protein>
<evidence type="ECO:0000259" key="7">
    <source>
        <dbReference type="PROSITE" id="PS51781"/>
    </source>
</evidence>
<feature type="domain" description="SH3b" evidence="7">
    <location>
        <begin position="197"/>
        <end position="266"/>
    </location>
</feature>
<comment type="catalytic activity">
    <reaction evidence="1">
        <text>Hydrolyzes the link between N-acetylmuramoyl residues and L-amino acid residues in certain cell-wall glycopeptides.</text>
        <dbReference type="EC" id="3.5.1.28"/>
    </reaction>
</comment>
<dbReference type="InterPro" id="IPR036439">
    <property type="entry name" value="Dockerin_dom_sf"/>
</dbReference>
<dbReference type="EMBL" id="NNSR01000040">
    <property type="protein sequence ID" value="PKD31316.1"/>
    <property type="molecule type" value="Genomic_DNA"/>
</dbReference>
<dbReference type="PROSITE" id="PS50911">
    <property type="entry name" value="CHAP"/>
    <property type="match status" value="1"/>
</dbReference>
<gene>
    <name evidence="8" type="ORF">RBATCC27255_00835</name>
</gene>
<comment type="caution">
    <text evidence="8">The sequence shown here is derived from an EMBL/GenBank/DDBJ whole genome shotgun (WGS) entry which is preliminary data.</text>
</comment>
<dbReference type="InterPro" id="IPR002105">
    <property type="entry name" value="Dockerin_1_rpt"/>
</dbReference>
<evidence type="ECO:0000256" key="1">
    <source>
        <dbReference type="ARBA" id="ARBA00001561"/>
    </source>
</evidence>
<dbReference type="PROSITE" id="PS51781">
    <property type="entry name" value="SH3B"/>
    <property type="match status" value="1"/>
</dbReference>
<dbReference type="Gene3D" id="1.10.1330.10">
    <property type="entry name" value="Dockerin domain"/>
    <property type="match status" value="1"/>
</dbReference>
<dbReference type="Gene3D" id="2.30.30.40">
    <property type="entry name" value="SH3 Domains"/>
    <property type="match status" value="1"/>
</dbReference>
<dbReference type="Pfam" id="PF08239">
    <property type="entry name" value="SH3_3"/>
    <property type="match status" value="1"/>
</dbReference>
<dbReference type="SMART" id="SM00287">
    <property type="entry name" value="SH3b"/>
    <property type="match status" value="1"/>
</dbReference>